<dbReference type="AlphaFoldDB" id="A0A544TL30"/>
<dbReference type="InterPro" id="IPR028098">
    <property type="entry name" value="Glyco_trans_4-like_N"/>
</dbReference>
<feature type="domain" description="Glycosyltransferase subfamily 4-like N-terminal" evidence="2">
    <location>
        <begin position="19"/>
        <end position="183"/>
    </location>
</feature>
<dbReference type="Proteomes" id="UP000318937">
    <property type="component" value="Unassembled WGS sequence"/>
</dbReference>
<dbReference type="PANTHER" id="PTHR45947">
    <property type="entry name" value="SULFOQUINOVOSYL TRANSFERASE SQD2"/>
    <property type="match status" value="1"/>
</dbReference>
<proteinExistence type="predicted"/>
<dbReference type="Pfam" id="PF13439">
    <property type="entry name" value="Glyco_transf_4"/>
    <property type="match status" value="1"/>
</dbReference>
<dbReference type="InterPro" id="IPR050194">
    <property type="entry name" value="Glycosyltransferase_grp1"/>
</dbReference>
<dbReference type="Pfam" id="PF00534">
    <property type="entry name" value="Glycos_transf_1"/>
    <property type="match status" value="1"/>
</dbReference>
<name>A0A544TL30_9BACI</name>
<evidence type="ECO:0000313" key="3">
    <source>
        <dbReference type="EMBL" id="TQR18156.1"/>
    </source>
</evidence>
<sequence>MTESKKVIKIMHISEATSGGVWTHLNQLADNLPKSRFKQTFILSSIKNPKLEDGLEFQNHNFHVVDMVREINPIEDIVSIIRICKILKKEKPDIVHCHSSKAGLVGRVATVFMKNVKVVYTPHAFAIHPHNGKLKNVIFSMVERFLAFVTTKIICVSYGEREVAIKYAICDSNKISVILNGVEDWEYTVSLSKEEWLQSYSFTGQEKIIGFLGRLAPQKDPLTFIELSQQFNSDKKVVFVMIGDGPLEEIVRQEVGENCVVIGYHARPRDIIQYFDIYVMTSLWEGLPYTLLESMNDGIPIVATNISGVNEIILHNKTGLLANTKDVNELSQHVRRLLEDPYEATKLSENAKYLINKKNKLNKMIKETEVLYSEL</sequence>
<dbReference type="PANTHER" id="PTHR45947:SF3">
    <property type="entry name" value="SULFOQUINOVOSYL TRANSFERASE SQD2"/>
    <property type="match status" value="1"/>
</dbReference>
<organism evidence="3 4">
    <name type="scientific">Psychrobacillus soli</name>
    <dbReference type="NCBI Taxonomy" id="1543965"/>
    <lineage>
        <taxon>Bacteria</taxon>
        <taxon>Bacillati</taxon>
        <taxon>Bacillota</taxon>
        <taxon>Bacilli</taxon>
        <taxon>Bacillales</taxon>
        <taxon>Bacillaceae</taxon>
        <taxon>Psychrobacillus</taxon>
    </lineage>
</organism>
<evidence type="ECO:0000259" key="2">
    <source>
        <dbReference type="Pfam" id="PF13439"/>
    </source>
</evidence>
<feature type="domain" description="Glycosyl transferase family 1" evidence="1">
    <location>
        <begin position="193"/>
        <end position="352"/>
    </location>
</feature>
<reference evidence="3 4" key="1">
    <citation type="submission" date="2019-05" db="EMBL/GenBank/DDBJ databases">
        <title>Psychrobacillus vulpis sp. nov., a new species isolated from feces of a red fox that inhabits in The Tablas de Daimiel Natural Park, Albacete, Spain.</title>
        <authorList>
            <person name="Rodriguez M."/>
            <person name="Reina J.C."/>
            <person name="Bejar V."/>
            <person name="Llamas I."/>
        </authorList>
    </citation>
    <scope>NUCLEOTIDE SEQUENCE [LARGE SCALE GENOMIC DNA]</scope>
    <source>
        <strain evidence="3 4">NHI-2</strain>
    </source>
</reference>
<gene>
    <name evidence="3" type="ORF">FG383_03120</name>
</gene>
<dbReference type="OrthoDB" id="179766at2"/>
<evidence type="ECO:0000259" key="1">
    <source>
        <dbReference type="Pfam" id="PF00534"/>
    </source>
</evidence>
<dbReference type="InterPro" id="IPR001296">
    <property type="entry name" value="Glyco_trans_1"/>
</dbReference>
<comment type="caution">
    <text evidence="3">The sequence shown here is derived from an EMBL/GenBank/DDBJ whole genome shotgun (WGS) entry which is preliminary data.</text>
</comment>
<dbReference type="EMBL" id="VDGG01000004">
    <property type="protein sequence ID" value="TQR18156.1"/>
    <property type="molecule type" value="Genomic_DNA"/>
</dbReference>
<keyword evidence="4" id="KW-1185">Reference proteome</keyword>
<dbReference type="GO" id="GO:0016757">
    <property type="term" value="F:glycosyltransferase activity"/>
    <property type="evidence" value="ECO:0007669"/>
    <property type="project" value="InterPro"/>
</dbReference>
<dbReference type="RefSeq" id="WP_142605391.1">
    <property type="nucleotide sequence ID" value="NZ_VDGG01000004.1"/>
</dbReference>
<accession>A0A544TL30</accession>
<protein>
    <submittedName>
        <fullName evidence="3">Glycosyltransferase family 4 protein</fullName>
    </submittedName>
</protein>
<evidence type="ECO:0000313" key="4">
    <source>
        <dbReference type="Proteomes" id="UP000318937"/>
    </source>
</evidence>
<dbReference type="Gene3D" id="3.40.50.2000">
    <property type="entry name" value="Glycogen Phosphorylase B"/>
    <property type="match status" value="2"/>
</dbReference>
<keyword evidence="3" id="KW-0808">Transferase</keyword>
<dbReference type="SUPFAM" id="SSF53756">
    <property type="entry name" value="UDP-Glycosyltransferase/glycogen phosphorylase"/>
    <property type="match status" value="1"/>
</dbReference>